<gene>
    <name evidence="2 4" type="primary">alc</name>
    <name evidence="4" type="ORF">QRT03_24250</name>
</gene>
<sequence>MDGPDGTTPDLPDLASRALGGSVVVANDELFAERENLIRPEAPRFDSTEFGHKGKVYDGWETRRRREPGHDWAIVRLGAAGVLDHVVVDTAFFKGNYPPEISVEAASVEGYPADLTRATWYPVVERSAAQGDTANVYKVDDDRRFTHVRLSIFPDGGVARLRVHGTVVADPRFLAGTIDLLAAEHGGRLVECSDAFYASPANLTLPGLARHMGEGWENARRRGGGNDYAVFALAAGGVPRHVEVDTTWFVGNAPGWVSVSTRDSRAGTDWTTLLDRVEVRPDTRHRFLLPDAPAADHLRLDVFPDGGLSRLRLWGDLDPDAARAARERWWGLLPEDHRALVADQAPV</sequence>
<name>A0ABT7MEL2_9PSEU</name>
<evidence type="ECO:0000313" key="4">
    <source>
        <dbReference type="EMBL" id="MDL5159100.1"/>
    </source>
</evidence>
<dbReference type="InterPro" id="IPR008979">
    <property type="entry name" value="Galactose-bd-like_sf"/>
</dbReference>
<dbReference type="InterPro" id="IPR005164">
    <property type="entry name" value="Allantoicase"/>
</dbReference>
<dbReference type="InterPro" id="IPR015908">
    <property type="entry name" value="Allantoicase_dom"/>
</dbReference>
<reference evidence="4 5" key="1">
    <citation type="submission" date="2023-06" db="EMBL/GenBank/DDBJ databases">
        <title>Actinomycetospora Odt1-22.</title>
        <authorList>
            <person name="Supong K."/>
        </authorList>
    </citation>
    <scope>NUCLEOTIDE SEQUENCE [LARGE SCALE GENOMIC DNA]</scope>
    <source>
        <strain evidence="4 5">Odt1-22</strain>
    </source>
</reference>
<evidence type="ECO:0000313" key="5">
    <source>
        <dbReference type="Proteomes" id="UP001231924"/>
    </source>
</evidence>
<dbReference type="NCBIfam" id="TIGR02961">
    <property type="entry name" value="allantoicase"/>
    <property type="match status" value="1"/>
</dbReference>
<dbReference type="EC" id="3.5.3.4" evidence="2"/>
<dbReference type="Proteomes" id="UP001231924">
    <property type="component" value="Unassembled WGS sequence"/>
</dbReference>
<evidence type="ECO:0000259" key="3">
    <source>
        <dbReference type="Pfam" id="PF03561"/>
    </source>
</evidence>
<dbReference type="PIRSF" id="PIRSF016516">
    <property type="entry name" value="Allantoicase"/>
    <property type="match status" value="1"/>
</dbReference>
<comment type="catalytic activity">
    <reaction evidence="2">
        <text>allantoate + H2O = (S)-ureidoglycolate + urea</text>
        <dbReference type="Rhea" id="RHEA:11016"/>
        <dbReference type="ChEBI" id="CHEBI:15377"/>
        <dbReference type="ChEBI" id="CHEBI:16199"/>
        <dbReference type="ChEBI" id="CHEBI:17536"/>
        <dbReference type="ChEBI" id="CHEBI:57296"/>
        <dbReference type="EC" id="3.5.3.4"/>
    </reaction>
</comment>
<accession>A0ABT7MEL2</accession>
<protein>
    <recommendedName>
        <fullName evidence="2">Probable allantoicase</fullName>
        <ecNumber evidence="2">3.5.3.4</ecNumber>
    </recommendedName>
    <alternativeName>
        <fullName evidence="2">Allantoate amidinohydrolase</fullName>
    </alternativeName>
</protein>
<comment type="caution">
    <text evidence="4">The sequence shown here is derived from an EMBL/GenBank/DDBJ whole genome shotgun (WGS) entry which is preliminary data.</text>
</comment>
<dbReference type="EMBL" id="JASVWF010000006">
    <property type="protein sequence ID" value="MDL5159100.1"/>
    <property type="molecule type" value="Genomic_DNA"/>
</dbReference>
<organism evidence="4 5">
    <name type="scientific">Actinomycetospora termitidis</name>
    <dbReference type="NCBI Taxonomy" id="3053470"/>
    <lineage>
        <taxon>Bacteria</taxon>
        <taxon>Bacillati</taxon>
        <taxon>Actinomycetota</taxon>
        <taxon>Actinomycetes</taxon>
        <taxon>Pseudonocardiales</taxon>
        <taxon>Pseudonocardiaceae</taxon>
        <taxon>Actinomycetospora</taxon>
    </lineage>
</organism>
<feature type="domain" description="Allantoicase" evidence="3">
    <location>
        <begin position="20"/>
        <end position="167"/>
    </location>
</feature>
<dbReference type="Gene3D" id="2.60.120.260">
    <property type="entry name" value="Galactose-binding domain-like"/>
    <property type="match status" value="2"/>
</dbReference>
<evidence type="ECO:0000256" key="1">
    <source>
        <dbReference type="ARBA" id="ARBA00009242"/>
    </source>
</evidence>
<dbReference type="GO" id="GO:0004037">
    <property type="term" value="F:allantoicase activity"/>
    <property type="evidence" value="ECO:0007669"/>
    <property type="project" value="UniProtKB-EC"/>
</dbReference>
<dbReference type="HAMAP" id="MF_00813">
    <property type="entry name" value="Allantoicase"/>
    <property type="match status" value="1"/>
</dbReference>
<dbReference type="PANTHER" id="PTHR12045:SF3">
    <property type="entry name" value="INACTIVE ALLANTOICASE-RELATED"/>
    <property type="match status" value="1"/>
</dbReference>
<keyword evidence="5" id="KW-1185">Reference proteome</keyword>
<dbReference type="PANTHER" id="PTHR12045">
    <property type="entry name" value="ALLANTOICASE"/>
    <property type="match status" value="1"/>
</dbReference>
<feature type="domain" description="Allantoicase" evidence="3">
    <location>
        <begin position="186"/>
        <end position="316"/>
    </location>
</feature>
<proteinExistence type="inferred from homology"/>
<evidence type="ECO:0000256" key="2">
    <source>
        <dbReference type="HAMAP-Rule" id="MF_00813"/>
    </source>
</evidence>
<keyword evidence="2 4" id="KW-0378">Hydrolase</keyword>
<comment type="pathway">
    <text evidence="2">Nitrogen metabolism; (S)-allantoin degradation; (S)-ureidoglycolate from allantoate (aminidohydrolase route): step 1/1.</text>
</comment>
<dbReference type="SUPFAM" id="SSF49785">
    <property type="entry name" value="Galactose-binding domain-like"/>
    <property type="match status" value="2"/>
</dbReference>
<keyword evidence="2" id="KW-0659">Purine metabolism</keyword>
<comment type="similarity">
    <text evidence="1 2">Belongs to the allantoicase family.</text>
</comment>
<dbReference type="Pfam" id="PF03561">
    <property type="entry name" value="Allantoicase"/>
    <property type="match status" value="2"/>
</dbReference>